<keyword evidence="5" id="KW-1185">Reference proteome</keyword>
<feature type="compositionally biased region" description="Basic and acidic residues" evidence="2">
    <location>
        <begin position="778"/>
        <end position="794"/>
    </location>
</feature>
<dbReference type="GO" id="GO:0016887">
    <property type="term" value="F:ATP hydrolysis activity"/>
    <property type="evidence" value="ECO:0007669"/>
    <property type="project" value="InterPro"/>
</dbReference>
<dbReference type="PANTHER" id="PTHR32114:SF2">
    <property type="entry name" value="ABC TRANSPORTER ABCH.3"/>
    <property type="match status" value="1"/>
</dbReference>
<dbReference type="Pfam" id="PF13558">
    <property type="entry name" value="SbcC_Walker_B"/>
    <property type="match status" value="1"/>
</dbReference>
<dbReference type="OrthoDB" id="9795626at2"/>
<dbReference type="RefSeq" id="WP_119671296.1">
    <property type="nucleotide sequence ID" value="NZ_QXED01000012.1"/>
</dbReference>
<feature type="region of interest" description="Disordered" evidence="2">
    <location>
        <begin position="778"/>
        <end position="798"/>
    </location>
</feature>
<comment type="caution">
    <text evidence="4">The sequence shown here is derived from an EMBL/GenBank/DDBJ whole genome shotgun (WGS) entry which is preliminary data.</text>
</comment>
<evidence type="ECO:0000313" key="4">
    <source>
        <dbReference type="EMBL" id="RIV18329.1"/>
    </source>
</evidence>
<dbReference type="Pfam" id="PF13476">
    <property type="entry name" value="AAA_23"/>
    <property type="match status" value="1"/>
</dbReference>
<name>A0A418LYK0_9BACT</name>
<feature type="coiled-coil region" evidence="1">
    <location>
        <begin position="231"/>
        <end position="265"/>
    </location>
</feature>
<dbReference type="PANTHER" id="PTHR32114">
    <property type="entry name" value="ABC TRANSPORTER ABCH.3"/>
    <property type="match status" value="1"/>
</dbReference>
<organism evidence="4 5">
    <name type="scientific">Fibrisoma montanum</name>
    <dbReference type="NCBI Taxonomy" id="2305895"/>
    <lineage>
        <taxon>Bacteria</taxon>
        <taxon>Pseudomonadati</taxon>
        <taxon>Bacteroidota</taxon>
        <taxon>Cytophagia</taxon>
        <taxon>Cytophagales</taxon>
        <taxon>Spirosomataceae</taxon>
        <taxon>Fibrisoma</taxon>
    </lineage>
</organism>
<feature type="domain" description="Rad50/SbcC-type AAA" evidence="3">
    <location>
        <begin position="6"/>
        <end position="258"/>
    </location>
</feature>
<evidence type="ECO:0000256" key="2">
    <source>
        <dbReference type="SAM" id="MobiDB-lite"/>
    </source>
</evidence>
<dbReference type="InterPro" id="IPR027417">
    <property type="entry name" value="P-loop_NTPase"/>
</dbReference>
<dbReference type="Gene3D" id="3.40.50.300">
    <property type="entry name" value="P-loop containing nucleotide triphosphate hydrolases"/>
    <property type="match status" value="2"/>
</dbReference>
<dbReference type="SUPFAM" id="SSF52540">
    <property type="entry name" value="P-loop containing nucleoside triphosphate hydrolases"/>
    <property type="match status" value="1"/>
</dbReference>
<gene>
    <name evidence="4" type="ORF">DYU11_29280</name>
</gene>
<accession>A0A418LYK0</accession>
<protein>
    <submittedName>
        <fullName evidence="4">Nuclease sbcCD subunit C</fullName>
    </submittedName>
</protein>
<sequence length="1027" mass="117584">MKIRQIRFRNINSFYGEHPPIVFTNGLLSSTGLFVIAGPTGAGKSTLLDVITLALFNRVPRLSGAVSLTNITDEGLLVNQQAAREVNSAAYAEVEYEVGGDVYRSRWSIKKNRNGNWNNYEMEVARLKDDQPLGVLFPIKDLRDFPKKNEELIGLTYEQFVRSIVLAQGAFDQFLKAKSAERSKMLERITGTEIYRQLSQRAYATNKQFEEYLVSKRREVELIQVLSEDAVQTLKAQQKDTDAQLKALDEEISQLSDEQALWRQLSEADQQLSLLEKRQTVLAQKSDEFSTSAHQLQRHKQVADLAVTLETIRGLESRRDAVAASRRQSDQVIQSLTHQLANVLDQAKSLTQAKFITEETFEKEIDGFKEQVLDLTGKIEAEHERSKRPLQSIQQTLKSASHEWFRQIDLAKPEVAAQQVAERYHTLSVQLVQLEQEYAHVSTETINQEINHLYERENQLTSLITVLEEQQTRLSEGMTLKTKAEQIDQLIQQKADSLTKLEQEVKRLEARKNELEAIRTRLQTEANLDELRKGLTNGSPCPLCGSLNHPYAQHYVQQTGENELLLRIATADWQEKQKEYEALRLELIEDQANERAFNERRNELRQLWFAKKKEVTDQLTMLAIDSSVGPESLKDSKKLLMLQRDELDNLRSLWAQDVTLRRLLDDFNALSDSRKTMTELTQQKAALYPDSNIREVCDQLTERFYQLQTQLATQTGLLEKVTAEYITLDQEWTTLTQSLQPQLMERGLTDIATARACLLDAPVVSRLQEQQTALEREADELKRRRQDEEAKRADAQAARRTTLSADEINQQLLLKKATERKTRERVGYIKKQLEHDREQRKRQKKLTDELIKLETEAHPWRQLNQLIGSAKGDEYSKFAQGLTLAQLIGLSNRRLRELSDRYLLLKPRDGQDELYVLDQYQGSTERSVSSLSGGETFTLSLALALGLSDLASQNVQIESLFIDEGFGTLDPESLDTAIVMLEKLQHDSKKTIGIISHRHEIKERISVQIQVEKGPDGNSKIKVVESY</sequence>
<proteinExistence type="predicted"/>
<evidence type="ECO:0000259" key="3">
    <source>
        <dbReference type="Pfam" id="PF13476"/>
    </source>
</evidence>
<dbReference type="InterPro" id="IPR038729">
    <property type="entry name" value="Rad50/SbcC_AAA"/>
</dbReference>
<feature type="coiled-coil region" evidence="1">
    <location>
        <begin position="484"/>
        <end position="525"/>
    </location>
</feature>
<evidence type="ECO:0000313" key="5">
    <source>
        <dbReference type="Proteomes" id="UP000283523"/>
    </source>
</evidence>
<reference evidence="4 5" key="1">
    <citation type="submission" date="2018-08" db="EMBL/GenBank/DDBJ databases">
        <title>Fibrisoma montanum sp. nov., isolated from Danxia mountain soil.</title>
        <authorList>
            <person name="Huang Y."/>
        </authorList>
    </citation>
    <scope>NUCLEOTIDE SEQUENCE [LARGE SCALE GENOMIC DNA]</scope>
    <source>
        <strain evidence="4 5">HYT19</strain>
    </source>
</reference>
<dbReference type="Proteomes" id="UP000283523">
    <property type="component" value="Unassembled WGS sequence"/>
</dbReference>
<dbReference type="EMBL" id="QXED01000012">
    <property type="protein sequence ID" value="RIV18329.1"/>
    <property type="molecule type" value="Genomic_DNA"/>
</dbReference>
<evidence type="ECO:0000256" key="1">
    <source>
        <dbReference type="SAM" id="Coils"/>
    </source>
</evidence>
<dbReference type="AlphaFoldDB" id="A0A418LYK0"/>
<dbReference type="GO" id="GO:0006302">
    <property type="term" value="P:double-strand break repair"/>
    <property type="evidence" value="ECO:0007669"/>
    <property type="project" value="InterPro"/>
</dbReference>
<keyword evidence="1" id="KW-0175">Coiled coil</keyword>